<accession>A0A8J2L903</accession>
<dbReference type="Proteomes" id="UP000708208">
    <property type="component" value="Unassembled WGS sequence"/>
</dbReference>
<dbReference type="EMBL" id="CAJVCH010554342">
    <property type="protein sequence ID" value="CAG7830110.1"/>
    <property type="molecule type" value="Genomic_DNA"/>
</dbReference>
<dbReference type="AlphaFoldDB" id="A0A8J2L903"/>
<evidence type="ECO:0000313" key="1">
    <source>
        <dbReference type="EMBL" id="CAG7830110.1"/>
    </source>
</evidence>
<name>A0A8J2L903_9HEXA</name>
<protein>
    <submittedName>
        <fullName evidence="1">Uncharacterized protein</fullName>
    </submittedName>
</protein>
<keyword evidence="2" id="KW-1185">Reference proteome</keyword>
<sequence length="84" mass="9446">MDLDTAMTMVLNFMAAGPENEKVAFIKSLLGTQNCHQFKVTKNLVVKQKRRKANELKSIPKEISEGAGWVFSVKTYEAIRSVKT</sequence>
<evidence type="ECO:0000313" key="2">
    <source>
        <dbReference type="Proteomes" id="UP000708208"/>
    </source>
</evidence>
<comment type="caution">
    <text evidence="1">The sequence shown here is derived from an EMBL/GenBank/DDBJ whole genome shotgun (WGS) entry which is preliminary data.</text>
</comment>
<organism evidence="1 2">
    <name type="scientific">Allacma fusca</name>
    <dbReference type="NCBI Taxonomy" id="39272"/>
    <lineage>
        <taxon>Eukaryota</taxon>
        <taxon>Metazoa</taxon>
        <taxon>Ecdysozoa</taxon>
        <taxon>Arthropoda</taxon>
        <taxon>Hexapoda</taxon>
        <taxon>Collembola</taxon>
        <taxon>Symphypleona</taxon>
        <taxon>Sminthuridae</taxon>
        <taxon>Allacma</taxon>
    </lineage>
</organism>
<reference evidence="1" key="1">
    <citation type="submission" date="2021-06" db="EMBL/GenBank/DDBJ databases">
        <authorList>
            <person name="Hodson N. C."/>
            <person name="Mongue J. A."/>
            <person name="Jaron S. K."/>
        </authorList>
    </citation>
    <scope>NUCLEOTIDE SEQUENCE</scope>
</reference>
<gene>
    <name evidence="1" type="ORF">AFUS01_LOCUS39936</name>
</gene>
<proteinExistence type="predicted"/>